<evidence type="ECO:0000259" key="1">
    <source>
        <dbReference type="PROSITE" id="PS51112"/>
    </source>
</evidence>
<dbReference type="EMBL" id="MZGX01000011">
    <property type="protein sequence ID" value="OPX44096.1"/>
    <property type="molecule type" value="Genomic_DNA"/>
</dbReference>
<accession>A0A1V4SKS1</accession>
<organism evidence="2 3">
    <name type="scientific">Ruminiclostridium hungatei</name>
    <name type="common">Clostridium hungatei</name>
    <dbReference type="NCBI Taxonomy" id="48256"/>
    <lineage>
        <taxon>Bacteria</taxon>
        <taxon>Bacillati</taxon>
        <taxon>Bacillota</taxon>
        <taxon>Clostridia</taxon>
        <taxon>Eubacteriales</taxon>
        <taxon>Oscillospiraceae</taxon>
        <taxon>Ruminiclostridium</taxon>
    </lineage>
</organism>
<name>A0A1V4SKS1_RUMHU</name>
<dbReference type="Pfam" id="PF01871">
    <property type="entry name" value="AMMECR1"/>
    <property type="match status" value="1"/>
</dbReference>
<dbReference type="OrthoDB" id="159752at2"/>
<dbReference type="SUPFAM" id="SSF143447">
    <property type="entry name" value="AMMECR1-like"/>
    <property type="match status" value="1"/>
</dbReference>
<reference evidence="2 3" key="1">
    <citation type="submission" date="2017-03" db="EMBL/GenBank/DDBJ databases">
        <title>Genome sequence of Clostridium hungatei DSM 14427.</title>
        <authorList>
            <person name="Poehlein A."/>
            <person name="Daniel R."/>
        </authorList>
    </citation>
    <scope>NUCLEOTIDE SEQUENCE [LARGE SCALE GENOMIC DNA]</scope>
    <source>
        <strain evidence="2 3">DSM 14427</strain>
    </source>
</reference>
<dbReference type="InterPro" id="IPR036071">
    <property type="entry name" value="AMMECR1_dom_sf"/>
</dbReference>
<dbReference type="RefSeq" id="WP_080064332.1">
    <property type="nucleotide sequence ID" value="NZ_MZGX01000011.1"/>
</dbReference>
<dbReference type="Gene3D" id="3.30.1490.150">
    <property type="entry name" value="Hypothetical protein ph0010, domain 2"/>
    <property type="match status" value="1"/>
</dbReference>
<dbReference type="InterPro" id="IPR023473">
    <property type="entry name" value="AMMECR1"/>
</dbReference>
<dbReference type="InterPro" id="IPR027485">
    <property type="entry name" value="AMMECR1_N"/>
</dbReference>
<dbReference type="GO" id="GO:0008198">
    <property type="term" value="F:ferrous iron binding"/>
    <property type="evidence" value="ECO:0007669"/>
    <property type="project" value="InterPro"/>
</dbReference>
<keyword evidence="2" id="KW-0560">Oxidoreductase</keyword>
<dbReference type="AlphaFoldDB" id="A0A1V4SKS1"/>
<evidence type="ECO:0000313" key="2">
    <source>
        <dbReference type="EMBL" id="OPX44096.1"/>
    </source>
</evidence>
<sequence>MKGYYLMPHPPLIVPEVGKGQEKQLQKTIDGCNMVGEEIEKLDADTLVIVTPHGTVFNDAVALTDMENLRGDLSKFGAAQVSFNMKINTRLTREILKQAAKSEIPTVALNRENAKTYGVTLELDHGTAVPLYFIKNPDKYEIVHITYGMLSPVELYCFGMAVEEACKKTGTEAVMIASGDLSHRLLKNGPYPFSPFGSKFDTRLMEILGKGDFKGLFQLDGNMVAQAGECGLRSVYILAGALDKTSAKAEILSYEGPFGVGYGVAGFNISEGYSIYEEIKNLGKEAHVKKLQEGPPYTRLVRRNLETWFKTGRPLTVKDIKDKELLREKKGVFVSLKISGQLRGCIGTIEAVTASVGEELLSNSISAAFNDPRFSPLKEEELYQADISVDLLDAPEECSFQALDPQEYGVIVTAGRKRGLLLPMLEGIDSSEEQVSVALKKAGIRKSQAYRLERFKVERFKEAEG</sequence>
<dbReference type="Gene3D" id="3.30.700.20">
    <property type="entry name" value="Hypothetical protein ph0010, domain 1"/>
    <property type="match status" value="1"/>
</dbReference>
<keyword evidence="2" id="KW-0223">Dioxygenase</keyword>
<dbReference type="InterPro" id="IPR027623">
    <property type="entry name" value="AmmeMemoSam_A"/>
</dbReference>
<dbReference type="InterPro" id="IPR004183">
    <property type="entry name" value="Xdiol_dOase_suB"/>
</dbReference>
<dbReference type="EC" id="1.13.11.74" evidence="2"/>
<dbReference type="EC" id="1.13.11.76" evidence="2"/>
<dbReference type="InterPro" id="IPR002733">
    <property type="entry name" value="AMMECR1_domain"/>
</dbReference>
<evidence type="ECO:0000313" key="3">
    <source>
        <dbReference type="Proteomes" id="UP000191554"/>
    </source>
</evidence>
<dbReference type="Proteomes" id="UP000191554">
    <property type="component" value="Unassembled WGS sequence"/>
</dbReference>
<keyword evidence="3" id="KW-1185">Reference proteome</keyword>
<dbReference type="SUPFAM" id="SSF53213">
    <property type="entry name" value="LigB-like"/>
    <property type="match status" value="1"/>
</dbReference>
<dbReference type="PANTHER" id="PTHR13016:SF0">
    <property type="entry name" value="AMME SYNDROME CANDIDATE GENE 1 PROTEIN"/>
    <property type="match status" value="1"/>
</dbReference>
<protein>
    <submittedName>
        <fullName evidence="2">2-aminophenol 1,6-dioxygenase subunit beta</fullName>
        <ecNumber evidence="2">1.13.11.74</ecNumber>
        <ecNumber evidence="2">1.13.11.76</ecNumber>
    </submittedName>
</protein>
<gene>
    <name evidence="2" type="primary">cnbCb</name>
    <name evidence="2" type="ORF">CLHUN_18920</name>
</gene>
<dbReference type="STRING" id="48256.CLHUN_18920"/>
<dbReference type="NCBIfam" id="TIGR04335">
    <property type="entry name" value="AmmeMemoSam_A"/>
    <property type="match status" value="1"/>
</dbReference>
<comment type="caution">
    <text evidence="2">The sequence shown here is derived from an EMBL/GenBank/DDBJ whole genome shotgun (WGS) entry which is preliminary data.</text>
</comment>
<dbReference type="Gene3D" id="3.40.830.10">
    <property type="entry name" value="LigB-like"/>
    <property type="match status" value="1"/>
</dbReference>
<dbReference type="GO" id="GO:0016702">
    <property type="term" value="F:oxidoreductase activity, acting on single donors with incorporation of molecular oxygen, incorporation of two atoms of oxygen"/>
    <property type="evidence" value="ECO:0007669"/>
    <property type="project" value="UniProtKB-ARBA"/>
</dbReference>
<dbReference type="PANTHER" id="PTHR13016">
    <property type="entry name" value="AMMECR1 HOMOLOG"/>
    <property type="match status" value="1"/>
</dbReference>
<dbReference type="PROSITE" id="PS51112">
    <property type="entry name" value="AMMECR1"/>
    <property type="match status" value="1"/>
</dbReference>
<dbReference type="Pfam" id="PF02900">
    <property type="entry name" value="LigB"/>
    <property type="match status" value="1"/>
</dbReference>
<dbReference type="CDD" id="cd07951">
    <property type="entry name" value="ED_3B_N_AMMECR1"/>
    <property type="match status" value="1"/>
</dbReference>
<feature type="domain" description="AMMECR1" evidence="1">
    <location>
        <begin position="292"/>
        <end position="465"/>
    </location>
</feature>
<proteinExistence type="predicted"/>